<dbReference type="RefSeq" id="XP_001592184.1">
    <property type="nucleotide sequence ID" value="XM_001592134.1"/>
</dbReference>
<evidence type="ECO:0000313" key="2">
    <source>
        <dbReference type="Proteomes" id="UP000001312"/>
    </source>
</evidence>
<dbReference type="GeneID" id="5488644"/>
<name>A7EM76_SCLS1</name>
<dbReference type="KEGG" id="ssl:SS1G_06423"/>
<organism evidence="1 2">
    <name type="scientific">Sclerotinia sclerotiorum (strain ATCC 18683 / 1980 / Ss-1)</name>
    <name type="common">White mold</name>
    <name type="synonym">Whetzelinia sclerotiorum</name>
    <dbReference type="NCBI Taxonomy" id="665079"/>
    <lineage>
        <taxon>Eukaryota</taxon>
        <taxon>Fungi</taxon>
        <taxon>Dikarya</taxon>
        <taxon>Ascomycota</taxon>
        <taxon>Pezizomycotina</taxon>
        <taxon>Leotiomycetes</taxon>
        <taxon>Helotiales</taxon>
        <taxon>Sclerotiniaceae</taxon>
        <taxon>Sclerotinia</taxon>
    </lineage>
</organism>
<gene>
    <name evidence="1" type="ORF">SS1G_06423</name>
</gene>
<sequence>MTVTKKKDSNNRRHKFWTEATSRQYQGIPSSLSFYGGFNVKQKSKGICGHAPSTFIMQRVEVLEAEGDG</sequence>
<keyword evidence="2" id="KW-1185">Reference proteome</keyword>
<dbReference type="Proteomes" id="UP000001312">
    <property type="component" value="Unassembled WGS sequence"/>
</dbReference>
<reference evidence="2" key="1">
    <citation type="journal article" date="2011" name="PLoS Genet.">
        <title>Genomic analysis of the necrotrophic fungal pathogens Sclerotinia sclerotiorum and Botrytis cinerea.</title>
        <authorList>
            <person name="Amselem J."/>
            <person name="Cuomo C.A."/>
            <person name="van Kan J.A."/>
            <person name="Viaud M."/>
            <person name="Benito E.P."/>
            <person name="Couloux A."/>
            <person name="Coutinho P.M."/>
            <person name="de Vries R.P."/>
            <person name="Dyer P.S."/>
            <person name="Fillinger S."/>
            <person name="Fournier E."/>
            <person name="Gout L."/>
            <person name="Hahn M."/>
            <person name="Kohn L."/>
            <person name="Lapalu N."/>
            <person name="Plummer K.M."/>
            <person name="Pradier J.M."/>
            <person name="Quevillon E."/>
            <person name="Sharon A."/>
            <person name="Simon A."/>
            <person name="ten Have A."/>
            <person name="Tudzynski B."/>
            <person name="Tudzynski P."/>
            <person name="Wincker P."/>
            <person name="Andrew M."/>
            <person name="Anthouard V."/>
            <person name="Beever R.E."/>
            <person name="Beffa R."/>
            <person name="Benoit I."/>
            <person name="Bouzid O."/>
            <person name="Brault B."/>
            <person name="Chen Z."/>
            <person name="Choquer M."/>
            <person name="Collemare J."/>
            <person name="Cotton P."/>
            <person name="Danchin E.G."/>
            <person name="Da Silva C."/>
            <person name="Gautier A."/>
            <person name="Giraud C."/>
            <person name="Giraud T."/>
            <person name="Gonzalez C."/>
            <person name="Grossetete S."/>
            <person name="Guldener U."/>
            <person name="Henrissat B."/>
            <person name="Howlett B.J."/>
            <person name="Kodira C."/>
            <person name="Kretschmer M."/>
            <person name="Lappartient A."/>
            <person name="Leroch M."/>
            <person name="Levis C."/>
            <person name="Mauceli E."/>
            <person name="Neuveglise C."/>
            <person name="Oeser B."/>
            <person name="Pearson M."/>
            <person name="Poulain J."/>
            <person name="Poussereau N."/>
            <person name="Quesneville H."/>
            <person name="Rascle C."/>
            <person name="Schumacher J."/>
            <person name="Segurens B."/>
            <person name="Sexton A."/>
            <person name="Silva E."/>
            <person name="Sirven C."/>
            <person name="Soanes D.M."/>
            <person name="Talbot N.J."/>
            <person name="Templeton M."/>
            <person name="Yandava C."/>
            <person name="Yarden O."/>
            <person name="Zeng Q."/>
            <person name="Rollins J.A."/>
            <person name="Lebrun M.H."/>
            <person name="Dickman M."/>
        </authorList>
    </citation>
    <scope>NUCLEOTIDE SEQUENCE [LARGE SCALE GENOMIC DNA]</scope>
    <source>
        <strain evidence="2">ATCC 18683 / 1980 / Ss-1</strain>
    </source>
</reference>
<evidence type="ECO:0000313" key="1">
    <source>
        <dbReference type="EMBL" id="EDO03942.1"/>
    </source>
</evidence>
<dbReference type="EMBL" id="CH476628">
    <property type="protein sequence ID" value="EDO03942.1"/>
    <property type="molecule type" value="Genomic_DNA"/>
</dbReference>
<protein>
    <submittedName>
        <fullName evidence="1">Uncharacterized protein</fullName>
    </submittedName>
</protein>
<dbReference type="AlphaFoldDB" id="A7EM76"/>
<proteinExistence type="predicted"/>
<accession>A7EM76</accession>
<dbReference type="InParanoid" id="A7EM76"/>